<name>L8JVS8_9BACT</name>
<reference evidence="1 2" key="1">
    <citation type="submission" date="2012-12" db="EMBL/GenBank/DDBJ databases">
        <title>Genome assembly of Fulvivirga imtechensis AK7.</title>
        <authorList>
            <person name="Nupur N."/>
            <person name="Khatri I."/>
            <person name="Kumar R."/>
            <person name="Subramanian S."/>
            <person name="Pinnaka A."/>
        </authorList>
    </citation>
    <scope>NUCLEOTIDE SEQUENCE [LARGE SCALE GENOMIC DNA]</scope>
    <source>
        <strain evidence="1 2">AK7</strain>
    </source>
</reference>
<protein>
    <submittedName>
        <fullName evidence="1">Uncharacterized protein</fullName>
    </submittedName>
</protein>
<dbReference type="EMBL" id="AMZN01000043">
    <property type="protein sequence ID" value="ELR71327.1"/>
    <property type="molecule type" value="Genomic_DNA"/>
</dbReference>
<proteinExistence type="predicted"/>
<evidence type="ECO:0000313" key="2">
    <source>
        <dbReference type="Proteomes" id="UP000011135"/>
    </source>
</evidence>
<accession>L8JVS8</accession>
<dbReference type="STRING" id="1237149.C900_02942"/>
<dbReference type="Proteomes" id="UP000011135">
    <property type="component" value="Unassembled WGS sequence"/>
</dbReference>
<keyword evidence="2" id="KW-1185">Reference proteome</keyword>
<sequence>MDSRGSMAVREPVFIFISLHYYRLTAIPATLNGNIRIAPTSLKIPPIANPNN</sequence>
<dbReference type="AlphaFoldDB" id="L8JVS8"/>
<organism evidence="1 2">
    <name type="scientific">Fulvivirga imtechensis AK7</name>
    <dbReference type="NCBI Taxonomy" id="1237149"/>
    <lineage>
        <taxon>Bacteria</taxon>
        <taxon>Pseudomonadati</taxon>
        <taxon>Bacteroidota</taxon>
        <taxon>Cytophagia</taxon>
        <taxon>Cytophagales</taxon>
        <taxon>Fulvivirgaceae</taxon>
        <taxon>Fulvivirga</taxon>
    </lineage>
</organism>
<evidence type="ECO:0000313" key="1">
    <source>
        <dbReference type="EMBL" id="ELR71327.1"/>
    </source>
</evidence>
<comment type="caution">
    <text evidence="1">The sequence shown here is derived from an EMBL/GenBank/DDBJ whole genome shotgun (WGS) entry which is preliminary data.</text>
</comment>
<gene>
    <name evidence="1" type="ORF">C900_02942</name>
</gene>